<evidence type="ECO:0000256" key="1">
    <source>
        <dbReference type="SAM" id="MobiDB-lite"/>
    </source>
</evidence>
<feature type="compositionally biased region" description="Basic and acidic residues" evidence="1">
    <location>
        <begin position="30"/>
        <end position="42"/>
    </location>
</feature>
<protein>
    <submittedName>
        <fullName evidence="3">Uncharacterized protein</fullName>
    </submittedName>
</protein>
<keyword evidence="2" id="KW-1185">Reference proteome</keyword>
<dbReference type="WBParaSite" id="nRc.2.0.1.t21044-RA">
    <property type="protein sequence ID" value="nRc.2.0.1.t21044-RA"/>
    <property type="gene ID" value="nRc.2.0.1.g21044"/>
</dbReference>
<feature type="region of interest" description="Disordered" evidence="1">
    <location>
        <begin position="1"/>
        <end position="44"/>
    </location>
</feature>
<proteinExistence type="predicted"/>
<name>A0A915J5H4_ROMCU</name>
<sequence length="123" mass="13592">MGVKRKAPGDDKAQADKFQQTNAKSPDTVEANKARTRARMEVIPKANKARGDTIEEGLEEAIDAVGSSKMQEKICKGLDQQPTTCHNMQTEQRNPKSTQFGTEVWGMGLLRDLRGFAKELSLT</sequence>
<accession>A0A915J5H4</accession>
<dbReference type="AlphaFoldDB" id="A0A915J5H4"/>
<evidence type="ECO:0000313" key="2">
    <source>
        <dbReference type="Proteomes" id="UP000887565"/>
    </source>
</evidence>
<organism evidence="2 3">
    <name type="scientific">Romanomermis culicivorax</name>
    <name type="common">Nematode worm</name>
    <dbReference type="NCBI Taxonomy" id="13658"/>
    <lineage>
        <taxon>Eukaryota</taxon>
        <taxon>Metazoa</taxon>
        <taxon>Ecdysozoa</taxon>
        <taxon>Nematoda</taxon>
        <taxon>Enoplea</taxon>
        <taxon>Dorylaimia</taxon>
        <taxon>Mermithida</taxon>
        <taxon>Mermithoidea</taxon>
        <taxon>Mermithidae</taxon>
        <taxon>Romanomermis</taxon>
    </lineage>
</organism>
<reference evidence="3" key="1">
    <citation type="submission" date="2022-11" db="UniProtKB">
        <authorList>
            <consortium name="WormBaseParasite"/>
        </authorList>
    </citation>
    <scope>IDENTIFICATION</scope>
</reference>
<evidence type="ECO:0000313" key="3">
    <source>
        <dbReference type="WBParaSite" id="nRc.2.0.1.t21044-RA"/>
    </source>
</evidence>
<dbReference type="Proteomes" id="UP000887565">
    <property type="component" value="Unplaced"/>
</dbReference>